<evidence type="ECO:0000313" key="12">
    <source>
        <dbReference type="EMBL" id="KIM30705.1"/>
    </source>
</evidence>
<evidence type="ECO:0000256" key="6">
    <source>
        <dbReference type="ARBA" id="ARBA00023242"/>
    </source>
</evidence>
<dbReference type="Proteomes" id="UP000054097">
    <property type="component" value="Unassembled WGS sequence"/>
</dbReference>
<evidence type="ECO:0000256" key="1">
    <source>
        <dbReference type="ARBA" id="ARBA00022723"/>
    </source>
</evidence>
<dbReference type="PROSITE" id="PS51293">
    <property type="entry name" value="SANT"/>
    <property type="match status" value="1"/>
</dbReference>
<dbReference type="GO" id="GO:0006338">
    <property type="term" value="P:chromatin remodeling"/>
    <property type="evidence" value="ECO:0007669"/>
    <property type="project" value="TreeGrafter"/>
</dbReference>
<dbReference type="GO" id="GO:0003682">
    <property type="term" value="F:chromatin binding"/>
    <property type="evidence" value="ECO:0007669"/>
    <property type="project" value="TreeGrafter"/>
</dbReference>
<keyword evidence="13" id="KW-1185">Reference proteome</keyword>
<comment type="subcellular location">
    <subcellularLocation>
        <location evidence="7">Nucleus</location>
    </subcellularLocation>
</comment>
<evidence type="ECO:0000256" key="3">
    <source>
        <dbReference type="ARBA" id="ARBA00022833"/>
    </source>
</evidence>
<evidence type="ECO:0000259" key="9">
    <source>
        <dbReference type="PROSITE" id="PS50934"/>
    </source>
</evidence>
<reference evidence="12 13" key="1">
    <citation type="submission" date="2014-04" db="EMBL/GenBank/DDBJ databases">
        <authorList>
            <consortium name="DOE Joint Genome Institute"/>
            <person name="Kuo A."/>
            <person name="Zuccaro A."/>
            <person name="Kohler A."/>
            <person name="Nagy L.G."/>
            <person name="Floudas D."/>
            <person name="Copeland A."/>
            <person name="Barry K.W."/>
            <person name="Cichocki N."/>
            <person name="Veneault-Fourrey C."/>
            <person name="LaButti K."/>
            <person name="Lindquist E.A."/>
            <person name="Lipzen A."/>
            <person name="Lundell T."/>
            <person name="Morin E."/>
            <person name="Murat C."/>
            <person name="Sun H."/>
            <person name="Tunlid A."/>
            <person name="Henrissat B."/>
            <person name="Grigoriev I.V."/>
            <person name="Hibbett D.S."/>
            <person name="Martin F."/>
            <person name="Nordberg H.P."/>
            <person name="Cantor M.N."/>
            <person name="Hua S.X."/>
        </authorList>
    </citation>
    <scope>NUCLEOTIDE SEQUENCE [LARGE SCALE GENOMIC DNA]</scope>
    <source>
        <strain evidence="12 13">MAFF 305830</strain>
    </source>
</reference>
<dbReference type="InterPro" id="IPR001005">
    <property type="entry name" value="SANT/Myb"/>
</dbReference>
<dbReference type="Gene3D" id="1.10.10.10">
    <property type="entry name" value="Winged helix-like DNA-binding domain superfamily/Winged helix DNA-binding domain"/>
    <property type="match status" value="1"/>
</dbReference>
<dbReference type="PROSITE" id="PS50090">
    <property type="entry name" value="MYB_LIKE"/>
    <property type="match status" value="1"/>
</dbReference>
<dbReference type="SMART" id="SM00717">
    <property type="entry name" value="SANT"/>
    <property type="match status" value="1"/>
</dbReference>
<feature type="domain" description="HTH myb-type" evidence="11">
    <location>
        <begin position="93"/>
        <end position="140"/>
    </location>
</feature>
<protein>
    <recommendedName>
        <fullName evidence="7">Transcriptional adapter 2</fullName>
    </recommendedName>
</protein>
<dbReference type="CDD" id="cd02335">
    <property type="entry name" value="ZZ_ADA2"/>
    <property type="match status" value="1"/>
</dbReference>
<accession>A0A0C3B1J4</accession>
<evidence type="ECO:0000256" key="7">
    <source>
        <dbReference type="PIRNR" id="PIRNR025024"/>
    </source>
</evidence>
<dbReference type="InterPro" id="IPR017930">
    <property type="entry name" value="Myb_dom"/>
</dbReference>
<evidence type="ECO:0000256" key="4">
    <source>
        <dbReference type="ARBA" id="ARBA00023015"/>
    </source>
</evidence>
<keyword evidence="6 7" id="KW-0539">Nucleus</keyword>
<dbReference type="InterPro" id="IPR016827">
    <property type="entry name" value="Ada2/TADA2"/>
</dbReference>
<feature type="domain" description="SWIRM" evidence="9">
    <location>
        <begin position="431"/>
        <end position="527"/>
    </location>
</feature>
<dbReference type="SUPFAM" id="SSF57850">
    <property type="entry name" value="RING/U-box"/>
    <property type="match status" value="1"/>
</dbReference>
<dbReference type="PROSITE" id="PS50934">
    <property type="entry name" value="SWIRM"/>
    <property type="match status" value="1"/>
</dbReference>
<keyword evidence="4 7" id="KW-0805">Transcription regulation</keyword>
<evidence type="ECO:0000259" key="8">
    <source>
        <dbReference type="PROSITE" id="PS50090"/>
    </source>
</evidence>
<proteinExistence type="predicted"/>
<keyword evidence="3" id="KW-0862">Zinc</keyword>
<evidence type="ECO:0000259" key="10">
    <source>
        <dbReference type="PROSITE" id="PS51293"/>
    </source>
</evidence>
<dbReference type="PANTHER" id="PTHR12374">
    <property type="entry name" value="TRANSCRIPTIONAL ADAPTOR 2 ADA2 -RELATED"/>
    <property type="match status" value="1"/>
</dbReference>
<dbReference type="Pfam" id="PF25299">
    <property type="entry name" value="ZZ_ADA2"/>
    <property type="match status" value="1"/>
</dbReference>
<dbReference type="HOGENOM" id="CLU_018273_3_0_1"/>
<feature type="domain" description="SANT" evidence="10">
    <location>
        <begin position="88"/>
        <end position="140"/>
    </location>
</feature>
<dbReference type="PROSITE" id="PS51294">
    <property type="entry name" value="HTH_MYB"/>
    <property type="match status" value="1"/>
</dbReference>
<evidence type="ECO:0000313" key="13">
    <source>
        <dbReference type="Proteomes" id="UP000054097"/>
    </source>
</evidence>
<dbReference type="Gene3D" id="3.30.60.90">
    <property type="match status" value="1"/>
</dbReference>
<dbReference type="GO" id="GO:0005634">
    <property type="term" value="C:nucleus"/>
    <property type="evidence" value="ECO:0007669"/>
    <property type="project" value="UniProtKB-SubCell"/>
</dbReference>
<dbReference type="Pfam" id="PF22941">
    <property type="entry name" value="TADA2A-like_3rd"/>
    <property type="match status" value="2"/>
</dbReference>
<dbReference type="InterPro" id="IPR041983">
    <property type="entry name" value="ADA2-like_ZZ"/>
</dbReference>
<dbReference type="AlphaFoldDB" id="A0A0C3B1J4"/>
<dbReference type="InterPro" id="IPR009057">
    <property type="entry name" value="Homeodomain-like_sf"/>
</dbReference>
<dbReference type="PIRSF" id="PIRSF025024">
    <property type="entry name" value="Transcriptional_adaptor_2"/>
    <property type="match status" value="1"/>
</dbReference>
<dbReference type="STRING" id="933852.A0A0C3B1J4"/>
<dbReference type="InterPro" id="IPR000433">
    <property type="entry name" value="Znf_ZZ"/>
</dbReference>
<dbReference type="Pfam" id="PF04433">
    <property type="entry name" value="SWIRM"/>
    <property type="match status" value="1"/>
</dbReference>
<dbReference type="GO" id="GO:0006357">
    <property type="term" value="P:regulation of transcription by RNA polymerase II"/>
    <property type="evidence" value="ECO:0007669"/>
    <property type="project" value="InterPro"/>
</dbReference>
<dbReference type="EMBL" id="KN824284">
    <property type="protein sequence ID" value="KIM30705.1"/>
    <property type="molecule type" value="Genomic_DNA"/>
</dbReference>
<sequence>MTIRGKTKQSSSEEADLLTPINADPGFIIECDSCFTNLTNSVRIRCADPVCEGSSIDICADCFRHGKEFGRHKAGHKYRVIEKHHTPILDEGWTGDEEVMLLDGLFMHGMGNWLAVSEFMGARTKHDVRSHYFKYYIQSKSWPFPEEPVEFTAEAEEMQQRKRKRLEDLTVNPPLPLPPVQNSGPTSHEIAGYMPGRLEFEHELENEAEDFVKDLEFGIVRAYGGDEQLQDPVDAARLAAAVEARREAANILARATPNGHMHSSPASDVKDEELKDELPQIPDAVESKESIETKLALLRAYSSRVEKRLQAKSLIFERGLLEYRKLQALDKRRSKDERDFLTKYKPFAKMQTVQDNEDFIDGLLYEQLLRKRITELQELRRLGITTLAEAEVYGKAFQQRAVERAEIAQRGLIRTGDFKRAGSTDDKFKSTAMARRGGPLTFGTSASLNLLSAEEQDLCRQIRMNPQSYIAAKATLVRECRKRGDELSRKQARDLLKCDVNKTAKIWDFLVRNGVIKPSMEPPMSAVSAPDGSSMNIDTNGAVPNGSLAASLTNGHT</sequence>
<dbReference type="PANTHER" id="PTHR12374:SF20">
    <property type="entry name" value="TRANSCRIPTIONAL ADAPTER 2-ALPHA"/>
    <property type="match status" value="1"/>
</dbReference>
<reference evidence="13" key="2">
    <citation type="submission" date="2015-01" db="EMBL/GenBank/DDBJ databases">
        <title>Evolutionary Origins and Diversification of the Mycorrhizal Mutualists.</title>
        <authorList>
            <consortium name="DOE Joint Genome Institute"/>
            <consortium name="Mycorrhizal Genomics Consortium"/>
            <person name="Kohler A."/>
            <person name="Kuo A."/>
            <person name="Nagy L.G."/>
            <person name="Floudas D."/>
            <person name="Copeland A."/>
            <person name="Barry K.W."/>
            <person name="Cichocki N."/>
            <person name="Veneault-Fourrey C."/>
            <person name="LaButti K."/>
            <person name="Lindquist E.A."/>
            <person name="Lipzen A."/>
            <person name="Lundell T."/>
            <person name="Morin E."/>
            <person name="Murat C."/>
            <person name="Riley R."/>
            <person name="Ohm R."/>
            <person name="Sun H."/>
            <person name="Tunlid A."/>
            <person name="Henrissat B."/>
            <person name="Grigoriev I.V."/>
            <person name="Hibbett D.S."/>
            <person name="Martin F."/>
        </authorList>
    </citation>
    <scope>NUCLEOTIDE SEQUENCE [LARGE SCALE GENOMIC DNA]</scope>
    <source>
        <strain evidence="13">MAFF 305830</strain>
    </source>
</reference>
<dbReference type="InterPro" id="IPR055141">
    <property type="entry name" value="TADA2A_B-like_dom"/>
</dbReference>
<dbReference type="InterPro" id="IPR036388">
    <property type="entry name" value="WH-like_DNA-bd_sf"/>
</dbReference>
<organism evidence="12 13">
    <name type="scientific">Serendipita vermifera MAFF 305830</name>
    <dbReference type="NCBI Taxonomy" id="933852"/>
    <lineage>
        <taxon>Eukaryota</taxon>
        <taxon>Fungi</taxon>
        <taxon>Dikarya</taxon>
        <taxon>Basidiomycota</taxon>
        <taxon>Agaricomycotina</taxon>
        <taxon>Agaricomycetes</taxon>
        <taxon>Sebacinales</taxon>
        <taxon>Serendipitaceae</taxon>
        <taxon>Serendipita</taxon>
    </lineage>
</organism>
<dbReference type="InterPro" id="IPR043145">
    <property type="entry name" value="Znf_ZZ_sf"/>
</dbReference>
<keyword evidence="1" id="KW-0479">Metal-binding</keyword>
<dbReference type="Pfam" id="PF00249">
    <property type="entry name" value="Myb_DNA-binding"/>
    <property type="match status" value="1"/>
</dbReference>
<gene>
    <name evidence="12" type="ORF">M408DRAFT_328224</name>
</gene>
<dbReference type="FunFam" id="1.10.10.10:FF:000087">
    <property type="entry name" value="Transcriptional adapter 2"/>
    <property type="match status" value="1"/>
</dbReference>
<dbReference type="InterPro" id="IPR007526">
    <property type="entry name" value="SWIRM"/>
</dbReference>
<dbReference type="GO" id="GO:0003713">
    <property type="term" value="F:transcription coactivator activity"/>
    <property type="evidence" value="ECO:0007669"/>
    <property type="project" value="InterPro"/>
</dbReference>
<dbReference type="InterPro" id="IPR017884">
    <property type="entry name" value="SANT_dom"/>
</dbReference>
<dbReference type="GO" id="GO:0008270">
    <property type="term" value="F:zinc ion binding"/>
    <property type="evidence" value="ECO:0007669"/>
    <property type="project" value="UniProtKB-KW"/>
</dbReference>
<feature type="domain" description="Myb-like" evidence="8">
    <location>
        <begin position="93"/>
        <end position="136"/>
    </location>
</feature>
<dbReference type="SUPFAM" id="SSF46689">
    <property type="entry name" value="Homeodomain-like"/>
    <property type="match status" value="2"/>
</dbReference>
<name>A0A0C3B1J4_SERVB</name>
<keyword evidence="2" id="KW-0863">Zinc-finger</keyword>
<dbReference type="CDD" id="cd00167">
    <property type="entry name" value="SANT"/>
    <property type="match status" value="1"/>
</dbReference>
<evidence type="ECO:0000259" key="11">
    <source>
        <dbReference type="PROSITE" id="PS51294"/>
    </source>
</evidence>
<dbReference type="Gene3D" id="1.10.10.60">
    <property type="entry name" value="Homeodomain-like"/>
    <property type="match status" value="1"/>
</dbReference>
<dbReference type="OrthoDB" id="270417at2759"/>
<keyword evidence="5 7" id="KW-0804">Transcription</keyword>
<evidence type="ECO:0000256" key="5">
    <source>
        <dbReference type="ARBA" id="ARBA00023163"/>
    </source>
</evidence>
<evidence type="ECO:0000256" key="2">
    <source>
        <dbReference type="ARBA" id="ARBA00022771"/>
    </source>
</evidence>
<dbReference type="GO" id="GO:0070461">
    <property type="term" value="C:SAGA-type complex"/>
    <property type="evidence" value="ECO:0007669"/>
    <property type="project" value="TreeGrafter"/>
</dbReference>